<feature type="compositionally biased region" description="Acidic residues" evidence="1">
    <location>
        <begin position="161"/>
        <end position="170"/>
    </location>
</feature>
<feature type="compositionally biased region" description="Polar residues" evidence="1">
    <location>
        <begin position="1"/>
        <end position="26"/>
    </location>
</feature>
<organism evidence="2 3">
    <name type="scientific">Phrynosoma platyrhinos</name>
    <name type="common">Desert horned lizard</name>
    <dbReference type="NCBI Taxonomy" id="52577"/>
    <lineage>
        <taxon>Eukaryota</taxon>
        <taxon>Metazoa</taxon>
        <taxon>Chordata</taxon>
        <taxon>Craniata</taxon>
        <taxon>Vertebrata</taxon>
        <taxon>Euteleostomi</taxon>
        <taxon>Lepidosauria</taxon>
        <taxon>Squamata</taxon>
        <taxon>Bifurcata</taxon>
        <taxon>Unidentata</taxon>
        <taxon>Episquamata</taxon>
        <taxon>Toxicofera</taxon>
        <taxon>Iguania</taxon>
        <taxon>Phrynosomatidae</taxon>
        <taxon>Phrynosomatinae</taxon>
        <taxon>Phrynosoma</taxon>
    </lineage>
</organism>
<evidence type="ECO:0008006" key="4">
    <source>
        <dbReference type="Google" id="ProtNLM"/>
    </source>
</evidence>
<proteinExistence type="predicted"/>
<feature type="compositionally biased region" description="Basic and acidic residues" evidence="1">
    <location>
        <begin position="118"/>
        <end position="129"/>
    </location>
</feature>
<name>A0ABQ7SJP6_PHRPL</name>
<dbReference type="Proteomes" id="UP000826234">
    <property type="component" value="Unassembled WGS sequence"/>
</dbReference>
<dbReference type="InterPro" id="IPR027856">
    <property type="entry name" value="Glu-rich_5"/>
</dbReference>
<gene>
    <name evidence="2" type="ORF">JD844_015901</name>
</gene>
<feature type="region of interest" description="Disordered" evidence="1">
    <location>
        <begin position="1"/>
        <end position="48"/>
    </location>
</feature>
<feature type="compositionally biased region" description="Low complexity" evidence="1">
    <location>
        <begin position="223"/>
        <end position="238"/>
    </location>
</feature>
<feature type="region of interest" description="Disordered" evidence="1">
    <location>
        <begin position="91"/>
        <end position="173"/>
    </location>
</feature>
<keyword evidence="3" id="KW-1185">Reference proteome</keyword>
<dbReference type="PANTHER" id="PTHR23006">
    <property type="entry name" value="GLUTAMATE-RICH PROTEIN 5"/>
    <property type="match status" value="1"/>
</dbReference>
<dbReference type="EMBL" id="JAIPUX010005289">
    <property type="protein sequence ID" value="KAH0617541.1"/>
    <property type="molecule type" value="Genomic_DNA"/>
</dbReference>
<protein>
    <recommendedName>
        <fullName evidence="4">Glutamate-rich protein 5</fullName>
    </recommendedName>
</protein>
<reference evidence="2 3" key="1">
    <citation type="journal article" date="2022" name="Gigascience">
        <title>A chromosome-level genome assembly and annotation of the desert horned lizard, Phrynosoma platyrhinos, provides insight into chromosomal rearrangements among reptiles.</title>
        <authorList>
            <person name="Koochekian N."/>
            <person name="Ascanio A."/>
            <person name="Farleigh K."/>
            <person name="Card D.C."/>
            <person name="Schield D.R."/>
            <person name="Castoe T.A."/>
            <person name="Jezkova T."/>
        </authorList>
    </citation>
    <scope>NUCLEOTIDE SEQUENCE [LARGE SCALE GENOMIC DNA]</scope>
    <source>
        <strain evidence="2">NK-2021</strain>
    </source>
</reference>
<comment type="caution">
    <text evidence="2">The sequence shown here is derived from an EMBL/GenBank/DDBJ whole genome shotgun (WGS) entry which is preliminary data.</text>
</comment>
<evidence type="ECO:0000313" key="2">
    <source>
        <dbReference type="EMBL" id="KAH0617541.1"/>
    </source>
</evidence>
<accession>A0ABQ7SJP6</accession>
<dbReference type="PANTHER" id="PTHR23006:SF0">
    <property type="entry name" value="GLUTAMATE-RICH PROTEIN 5"/>
    <property type="match status" value="1"/>
</dbReference>
<feature type="region of interest" description="Disordered" evidence="1">
    <location>
        <begin position="209"/>
        <end position="238"/>
    </location>
</feature>
<evidence type="ECO:0000313" key="3">
    <source>
        <dbReference type="Proteomes" id="UP000826234"/>
    </source>
</evidence>
<evidence type="ECO:0000256" key="1">
    <source>
        <dbReference type="SAM" id="MobiDB-lite"/>
    </source>
</evidence>
<sequence>MGCSSSAQTQVKESSRPASKSPTEANGLQRCDDNLPISDENGTMPDQTKLGAMDKVELDSPGIKQSEGLAKEVADVLIPGMTNCALSTCQRVDPEGTEPQPVEEKFNRSGSLAASHLEAGEPRFVKPTEEDGEPPETLRETANVLPPEIVEDNKPESAESFQEDPPESATEESVNLVTEIVKELGVDEEELLTKGETGEKMETEMHCEIGSEGSETKEEETGEATAAATEIEATNNEE</sequence>